<dbReference type="AlphaFoldDB" id="A0A1W0A4R9"/>
<keyword evidence="3" id="KW-0446">Lipid-binding</keyword>
<dbReference type="PROSITE" id="PS50088">
    <property type="entry name" value="ANK_REPEAT"/>
    <property type="match status" value="2"/>
</dbReference>
<dbReference type="PRINTS" id="PR00689">
    <property type="entry name" value="ACOABINDINGP"/>
</dbReference>
<dbReference type="OrthoDB" id="10254927at2759"/>
<dbReference type="SMART" id="SM00248">
    <property type="entry name" value="ANK"/>
    <property type="match status" value="3"/>
</dbReference>
<accession>A0A1W0A4R9</accession>
<evidence type="ECO:0000313" key="7">
    <source>
        <dbReference type="EMBL" id="OQS05030.1"/>
    </source>
</evidence>
<feature type="domain" description="ACB" evidence="6">
    <location>
        <begin position="44"/>
        <end position="128"/>
    </location>
</feature>
<dbReference type="EMBL" id="JNBS01000515">
    <property type="protein sequence ID" value="OQS05030.1"/>
    <property type="molecule type" value="Genomic_DNA"/>
</dbReference>
<reference evidence="7 8" key="1">
    <citation type="journal article" date="2014" name="Genome Biol. Evol.">
        <title>The secreted proteins of Achlya hypogyna and Thraustotheca clavata identify the ancestral oomycete secretome and reveal gene acquisitions by horizontal gene transfer.</title>
        <authorList>
            <person name="Misner I."/>
            <person name="Blouin N."/>
            <person name="Leonard G."/>
            <person name="Richards T.A."/>
            <person name="Lane C.E."/>
        </authorList>
    </citation>
    <scope>NUCLEOTIDE SEQUENCE [LARGE SCALE GENOMIC DNA]</scope>
    <source>
        <strain evidence="7 8">ATCC 34112</strain>
    </source>
</reference>
<feature type="repeat" description="ANK" evidence="4">
    <location>
        <begin position="238"/>
        <end position="270"/>
    </location>
</feature>
<dbReference type="InterPro" id="IPR000582">
    <property type="entry name" value="Acyl-CoA-binding_protein"/>
</dbReference>
<dbReference type="PROSITE" id="PS50297">
    <property type="entry name" value="ANK_REP_REGION"/>
    <property type="match status" value="2"/>
</dbReference>
<dbReference type="InterPro" id="IPR022408">
    <property type="entry name" value="Acyl-CoA-binding_prot_CS"/>
</dbReference>
<dbReference type="Gene3D" id="1.25.40.20">
    <property type="entry name" value="Ankyrin repeat-containing domain"/>
    <property type="match status" value="1"/>
</dbReference>
<keyword evidence="5" id="KW-1133">Transmembrane helix</keyword>
<keyword evidence="8" id="KW-1185">Reference proteome</keyword>
<comment type="caution">
    <text evidence="7">The sequence shown here is derived from an EMBL/GenBank/DDBJ whole genome shotgun (WGS) entry which is preliminary data.</text>
</comment>
<proteinExistence type="predicted"/>
<evidence type="ECO:0000256" key="1">
    <source>
        <dbReference type="ARBA" id="ARBA00022737"/>
    </source>
</evidence>
<name>A0A1W0A4R9_9STRA</name>
<dbReference type="InterPro" id="IPR002110">
    <property type="entry name" value="Ankyrin_rpt"/>
</dbReference>
<dbReference type="PANTHER" id="PTHR24119:SF0">
    <property type="entry name" value="ACYL-COA-BINDING DOMAIN-CONTAINING PROTEIN 6"/>
    <property type="match status" value="1"/>
</dbReference>
<evidence type="ECO:0000256" key="5">
    <source>
        <dbReference type="SAM" id="Phobius"/>
    </source>
</evidence>
<dbReference type="Gene3D" id="1.20.80.10">
    <property type="match status" value="1"/>
</dbReference>
<dbReference type="InterPro" id="IPR035984">
    <property type="entry name" value="Acyl-CoA-binding_sf"/>
</dbReference>
<dbReference type="PROSITE" id="PS51228">
    <property type="entry name" value="ACB_2"/>
    <property type="match status" value="1"/>
</dbReference>
<evidence type="ECO:0000259" key="6">
    <source>
        <dbReference type="PROSITE" id="PS51228"/>
    </source>
</evidence>
<gene>
    <name evidence="7" type="ORF">THRCLA_02787</name>
</gene>
<dbReference type="STRING" id="74557.A0A1W0A4R9"/>
<organism evidence="7 8">
    <name type="scientific">Thraustotheca clavata</name>
    <dbReference type="NCBI Taxonomy" id="74557"/>
    <lineage>
        <taxon>Eukaryota</taxon>
        <taxon>Sar</taxon>
        <taxon>Stramenopiles</taxon>
        <taxon>Oomycota</taxon>
        <taxon>Saprolegniomycetes</taxon>
        <taxon>Saprolegniales</taxon>
        <taxon>Achlyaceae</taxon>
        <taxon>Thraustotheca</taxon>
    </lineage>
</organism>
<feature type="transmembrane region" description="Helical" evidence="5">
    <location>
        <begin position="6"/>
        <end position="23"/>
    </location>
</feature>
<protein>
    <submittedName>
        <fullName evidence="7">Acyl-CoA-binding domain-containing protein</fullName>
    </submittedName>
</protein>
<feature type="repeat" description="ANK" evidence="4">
    <location>
        <begin position="205"/>
        <end position="237"/>
    </location>
</feature>
<keyword evidence="5" id="KW-0472">Membrane</keyword>
<dbReference type="PROSITE" id="PS00880">
    <property type="entry name" value="ACB_1"/>
    <property type="match status" value="1"/>
</dbReference>
<dbReference type="InterPro" id="IPR036770">
    <property type="entry name" value="Ankyrin_rpt-contain_sf"/>
</dbReference>
<dbReference type="GO" id="GO:0000062">
    <property type="term" value="F:fatty-acyl-CoA binding"/>
    <property type="evidence" value="ECO:0007669"/>
    <property type="project" value="InterPro"/>
</dbReference>
<dbReference type="Pfam" id="PF00887">
    <property type="entry name" value="ACBP"/>
    <property type="match status" value="1"/>
</dbReference>
<keyword evidence="1" id="KW-0677">Repeat</keyword>
<dbReference type="Proteomes" id="UP000243217">
    <property type="component" value="Unassembled WGS sequence"/>
</dbReference>
<dbReference type="PRINTS" id="PR01415">
    <property type="entry name" value="ANKYRIN"/>
</dbReference>
<evidence type="ECO:0000256" key="3">
    <source>
        <dbReference type="ARBA" id="ARBA00023121"/>
    </source>
</evidence>
<keyword evidence="5" id="KW-0812">Transmembrane</keyword>
<keyword evidence="2 4" id="KW-0040">ANK repeat</keyword>
<dbReference type="SUPFAM" id="SSF48403">
    <property type="entry name" value="Ankyrin repeat"/>
    <property type="match status" value="1"/>
</dbReference>
<dbReference type="SUPFAM" id="SSF47027">
    <property type="entry name" value="Acyl-CoA binding protein"/>
    <property type="match status" value="1"/>
</dbReference>
<sequence length="295" mass="32429">MDKTTFGLGIAALAAAILIHYALTHRSSRSRQKTVLSTGPKTDLDKHFEHAAAFVASAARLSTENKLVLYAFYKQATTGDCTLTKPSAIDFVAKAKWDAWMGIQGMSREEAQKRYLEIVSSVCPNYQYGCEIVEQNADGTSDEESEDDGGNFTIGSHTSQVIVDKTTEEWQVVENEFHFASTGNVHEIMHMLDAHDTDIDKQDEEGRTMLHWAVDRGQTDTAAALLAQGAKVNIQDHGGMTPLHYAVSCEYLPLIDLLMEHGADINVADEDGDTPLTAASSAIQLRMKQHNRLQG</sequence>
<evidence type="ECO:0000313" key="8">
    <source>
        <dbReference type="Proteomes" id="UP000243217"/>
    </source>
</evidence>
<evidence type="ECO:0000256" key="4">
    <source>
        <dbReference type="PROSITE-ProRule" id="PRU00023"/>
    </source>
</evidence>
<dbReference type="InterPro" id="IPR014352">
    <property type="entry name" value="FERM/acyl-CoA-bd_prot_sf"/>
</dbReference>
<evidence type="ECO:0000256" key="2">
    <source>
        <dbReference type="ARBA" id="ARBA00023043"/>
    </source>
</evidence>
<dbReference type="PANTHER" id="PTHR24119">
    <property type="entry name" value="ACYL-COA-BINDING DOMAIN-CONTAINING PROTEIN 6"/>
    <property type="match status" value="1"/>
</dbReference>
<dbReference type="Pfam" id="PF12796">
    <property type="entry name" value="Ank_2"/>
    <property type="match status" value="1"/>
</dbReference>